<proteinExistence type="predicted"/>
<evidence type="ECO:0000313" key="4">
    <source>
        <dbReference type="Proteomes" id="UP001529369"/>
    </source>
</evidence>
<evidence type="ECO:0000256" key="2">
    <source>
        <dbReference type="SAM" id="SignalP"/>
    </source>
</evidence>
<gene>
    <name evidence="3" type="ORF">QWZ14_05720</name>
</gene>
<feature type="signal peptide" evidence="2">
    <location>
        <begin position="1"/>
        <end position="26"/>
    </location>
</feature>
<dbReference type="InterPro" id="IPR012899">
    <property type="entry name" value="LTXXQ"/>
</dbReference>
<protein>
    <submittedName>
        <fullName evidence="3">Spy/CpxP family protein refolding chaperone</fullName>
    </submittedName>
</protein>
<organism evidence="3 4">
    <name type="scientific">Paeniroseomonas aquatica</name>
    <dbReference type="NCBI Taxonomy" id="373043"/>
    <lineage>
        <taxon>Bacteria</taxon>
        <taxon>Pseudomonadati</taxon>
        <taxon>Pseudomonadota</taxon>
        <taxon>Alphaproteobacteria</taxon>
        <taxon>Acetobacterales</taxon>
        <taxon>Acetobacteraceae</taxon>
        <taxon>Paeniroseomonas</taxon>
    </lineage>
</organism>
<keyword evidence="4" id="KW-1185">Reference proteome</keyword>
<sequence>MPKKISVVAAAVLSVLVPMLPRDATAEEPIRLAMMEMMPSGEGAMQPPAPGAVGMPGMPAAPTTPPAAGGAGGMMDDDKSRMGAGMPGQAPTGQAQQQPMSMCPMCAKMMQGMMGGAGAPSGMSAMGGSAAMGGVLPAGSSAARLEGSIAFLRTELRITDAQAPAWDAFAATLRAGREHLDAARAALQDSSTGTDPLMRLESYENHLKARTEAIHMTRLAFTTLQGQLDEPQKRTATSTMLPFIGTF</sequence>
<dbReference type="Proteomes" id="UP001529369">
    <property type="component" value="Unassembled WGS sequence"/>
</dbReference>
<evidence type="ECO:0000256" key="1">
    <source>
        <dbReference type="SAM" id="MobiDB-lite"/>
    </source>
</evidence>
<dbReference type="RefSeq" id="WP_290315667.1">
    <property type="nucleotide sequence ID" value="NZ_JAUFPN010000046.1"/>
</dbReference>
<feature type="chain" id="PRO_5046037686" evidence="2">
    <location>
        <begin position="27"/>
        <end position="247"/>
    </location>
</feature>
<name>A0ABT8A2B2_9PROT</name>
<feature type="region of interest" description="Disordered" evidence="1">
    <location>
        <begin position="49"/>
        <end position="98"/>
    </location>
</feature>
<evidence type="ECO:0000313" key="3">
    <source>
        <dbReference type="EMBL" id="MDN3563874.1"/>
    </source>
</evidence>
<comment type="caution">
    <text evidence="3">The sequence shown here is derived from an EMBL/GenBank/DDBJ whole genome shotgun (WGS) entry which is preliminary data.</text>
</comment>
<dbReference type="Pfam" id="PF07813">
    <property type="entry name" value="LTXXQ"/>
    <property type="match status" value="1"/>
</dbReference>
<accession>A0ABT8A2B2</accession>
<feature type="compositionally biased region" description="Low complexity" evidence="1">
    <location>
        <begin position="49"/>
        <end position="61"/>
    </location>
</feature>
<keyword evidence="2" id="KW-0732">Signal</keyword>
<dbReference type="EMBL" id="JAUFPN010000046">
    <property type="protein sequence ID" value="MDN3563874.1"/>
    <property type="molecule type" value="Genomic_DNA"/>
</dbReference>
<feature type="compositionally biased region" description="Low complexity" evidence="1">
    <location>
        <begin position="82"/>
        <end position="98"/>
    </location>
</feature>
<reference evidence="4" key="1">
    <citation type="journal article" date="2019" name="Int. J. Syst. Evol. Microbiol.">
        <title>The Global Catalogue of Microorganisms (GCM) 10K type strain sequencing project: providing services to taxonomists for standard genome sequencing and annotation.</title>
        <authorList>
            <consortium name="The Broad Institute Genomics Platform"/>
            <consortium name="The Broad Institute Genome Sequencing Center for Infectious Disease"/>
            <person name="Wu L."/>
            <person name="Ma J."/>
        </authorList>
    </citation>
    <scope>NUCLEOTIDE SEQUENCE [LARGE SCALE GENOMIC DNA]</scope>
    <source>
        <strain evidence="4">CECT 7131</strain>
    </source>
</reference>